<keyword evidence="1" id="KW-0812">Transmembrane</keyword>
<dbReference type="EMBL" id="SRLO01000005">
    <property type="protein sequence ID" value="TNN88458.1"/>
    <property type="molecule type" value="Genomic_DNA"/>
</dbReference>
<keyword evidence="1" id="KW-1133">Transmembrane helix</keyword>
<comment type="caution">
    <text evidence="2">The sequence shown here is derived from an EMBL/GenBank/DDBJ whole genome shotgun (WGS) entry which is preliminary data.</text>
</comment>
<evidence type="ECO:0000313" key="3">
    <source>
        <dbReference type="Proteomes" id="UP000314294"/>
    </source>
</evidence>
<feature type="transmembrane region" description="Helical" evidence="1">
    <location>
        <begin position="61"/>
        <end position="81"/>
    </location>
</feature>
<sequence>MATLHSMIFVFFTPFKGDLERRLVDDLCNYEEADLFFFPGRGAVSGGGGQLLRLVLRRGGFGGGGGGCFTLLRLLVLLRLLGLRVCA</sequence>
<accession>A0A4Z2JFR5</accession>
<dbReference type="Proteomes" id="UP000314294">
    <property type="component" value="Unassembled WGS sequence"/>
</dbReference>
<gene>
    <name evidence="2" type="ORF">EYF80_001240</name>
</gene>
<evidence type="ECO:0000313" key="2">
    <source>
        <dbReference type="EMBL" id="TNN88458.1"/>
    </source>
</evidence>
<organism evidence="2 3">
    <name type="scientific">Liparis tanakae</name>
    <name type="common">Tanaka's snailfish</name>
    <dbReference type="NCBI Taxonomy" id="230148"/>
    <lineage>
        <taxon>Eukaryota</taxon>
        <taxon>Metazoa</taxon>
        <taxon>Chordata</taxon>
        <taxon>Craniata</taxon>
        <taxon>Vertebrata</taxon>
        <taxon>Euteleostomi</taxon>
        <taxon>Actinopterygii</taxon>
        <taxon>Neopterygii</taxon>
        <taxon>Teleostei</taxon>
        <taxon>Neoteleostei</taxon>
        <taxon>Acanthomorphata</taxon>
        <taxon>Eupercaria</taxon>
        <taxon>Perciformes</taxon>
        <taxon>Cottioidei</taxon>
        <taxon>Cottales</taxon>
        <taxon>Liparidae</taxon>
        <taxon>Liparis</taxon>
    </lineage>
</organism>
<keyword evidence="3" id="KW-1185">Reference proteome</keyword>
<dbReference type="AlphaFoldDB" id="A0A4Z2JFR5"/>
<protein>
    <submittedName>
        <fullName evidence="2">Uncharacterized protein</fullName>
    </submittedName>
</protein>
<keyword evidence="1" id="KW-0472">Membrane</keyword>
<evidence type="ECO:0000256" key="1">
    <source>
        <dbReference type="SAM" id="Phobius"/>
    </source>
</evidence>
<proteinExistence type="predicted"/>
<reference evidence="2 3" key="1">
    <citation type="submission" date="2019-03" db="EMBL/GenBank/DDBJ databases">
        <title>First draft genome of Liparis tanakae, snailfish: a comprehensive survey of snailfish specific genes.</title>
        <authorList>
            <person name="Kim W."/>
            <person name="Song I."/>
            <person name="Jeong J.-H."/>
            <person name="Kim D."/>
            <person name="Kim S."/>
            <person name="Ryu S."/>
            <person name="Song J.Y."/>
            <person name="Lee S.K."/>
        </authorList>
    </citation>
    <scope>NUCLEOTIDE SEQUENCE [LARGE SCALE GENOMIC DNA]</scope>
    <source>
        <tissue evidence="2">Muscle</tissue>
    </source>
</reference>
<name>A0A4Z2JFR5_9TELE</name>